<organism evidence="1 2">
    <name type="scientific">Fusarium culmorum</name>
    <dbReference type="NCBI Taxonomy" id="5516"/>
    <lineage>
        <taxon>Eukaryota</taxon>
        <taxon>Fungi</taxon>
        <taxon>Dikarya</taxon>
        <taxon>Ascomycota</taxon>
        <taxon>Pezizomycotina</taxon>
        <taxon>Sordariomycetes</taxon>
        <taxon>Hypocreomycetidae</taxon>
        <taxon>Hypocreales</taxon>
        <taxon>Nectriaceae</taxon>
        <taxon>Fusarium</taxon>
    </lineage>
</organism>
<gene>
    <name evidence="1" type="ORF">HYE67_009974</name>
</gene>
<protein>
    <submittedName>
        <fullName evidence="1">Uncharacterized protein</fullName>
    </submittedName>
</protein>
<reference evidence="1" key="1">
    <citation type="submission" date="2020-11" db="EMBL/GenBank/DDBJ databases">
        <title>The chromosome-scale genome resource for two endophytic Fusarium species: F. culmorum and F. pseudograminearum.</title>
        <authorList>
            <person name="Yuan Z."/>
        </authorList>
    </citation>
    <scope>NUCLEOTIDE SEQUENCE</scope>
    <source>
        <strain evidence="1">Class2-1B</strain>
    </source>
</reference>
<sequence>MASNMNPTLGPQEPTYINDIKVYHKGLPGVFRIESENLDVRLKAVVNSHGKISDIQFKNRNGEQMRDQIFADIRGSLYFTGSARLAQIVIVMMGISCETIGEPERVSMVVGPDAEG</sequence>
<dbReference type="Proteomes" id="UP000663297">
    <property type="component" value="Chromosome 4"/>
</dbReference>
<dbReference type="AlphaFoldDB" id="A0A7S8DFQ0"/>
<dbReference type="EMBL" id="CP064750">
    <property type="protein sequence ID" value="QPC67743.1"/>
    <property type="molecule type" value="Genomic_DNA"/>
</dbReference>
<evidence type="ECO:0000313" key="1">
    <source>
        <dbReference type="EMBL" id="QPC67743.1"/>
    </source>
</evidence>
<accession>A0A7S8DFQ0</accession>
<evidence type="ECO:0000313" key="2">
    <source>
        <dbReference type="Proteomes" id="UP000663297"/>
    </source>
</evidence>
<name>A0A7S8DFQ0_FUSCU</name>
<proteinExistence type="predicted"/>